<sequence length="249" mass="25474">MTGPIYPYPVEPAPPVAPGIGRAGFAVVLVAVVLMSAPVALLPHPAVATWASLAMIPAGMVLLVYGRGRRHADRTITGCALVTVGLGFVVMFVYALALTVLGLLAGLWAMAFSNAPDTGTGGFLAAFNAVIAPTLLIEHRAVLFFVAFAAAGLILMAVPVLRSASVALARGLGLLGVGLCAVVLVMVLVPQHGSPPADITVVLLSAAPGVVLIVLAGLVWWRARRLGYQPRRGGAAPRTVPSGAGSRLR</sequence>
<name>A0ABY3U363_9MYCO</name>
<protein>
    <recommendedName>
        <fullName evidence="4">DUF4190 domain-containing protein</fullName>
    </recommendedName>
</protein>
<dbReference type="EMBL" id="CP092365">
    <property type="protein sequence ID" value="ULN53599.1"/>
    <property type="molecule type" value="Genomic_DNA"/>
</dbReference>
<gene>
    <name evidence="2" type="ORF">MIU77_04505</name>
</gene>
<keyword evidence="1" id="KW-0472">Membrane</keyword>
<feature type="transmembrane region" description="Helical" evidence="1">
    <location>
        <begin position="23"/>
        <end position="41"/>
    </location>
</feature>
<evidence type="ECO:0000313" key="2">
    <source>
        <dbReference type="EMBL" id="ULN53599.1"/>
    </source>
</evidence>
<dbReference type="RefSeq" id="WP_240171849.1">
    <property type="nucleotide sequence ID" value="NZ_CP092365.1"/>
</dbReference>
<evidence type="ECO:0008006" key="4">
    <source>
        <dbReference type="Google" id="ProtNLM"/>
    </source>
</evidence>
<accession>A0ABY3U363</accession>
<organism evidence="2 3">
    <name type="scientific">Mycolicibacillus parakoreensis</name>
    <dbReference type="NCBI Taxonomy" id="1069221"/>
    <lineage>
        <taxon>Bacteria</taxon>
        <taxon>Bacillati</taxon>
        <taxon>Actinomycetota</taxon>
        <taxon>Actinomycetes</taxon>
        <taxon>Mycobacteriales</taxon>
        <taxon>Mycobacteriaceae</taxon>
        <taxon>Mycolicibacillus</taxon>
    </lineage>
</organism>
<proteinExistence type="predicted"/>
<keyword evidence="1" id="KW-0812">Transmembrane</keyword>
<dbReference type="Proteomes" id="UP001055200">
    <property type="component" value="Chromosome"/>
</dbReference>
<evidence type="ECO:0000256" key="1">
    <source>
        <dbReference type="SAM" id="Phobius"/>
    </source>
</evidence>
<feature type="transmembrane region" description="Helical" evidence="1">
    <location>
        <begin position="141"/>
        <end position="161"/>
    </location>
</feature>
<feature type="transmembrane region" description="Helical" evidence="1">
    <location>
        <begin position="47"/>
        <end position="66"/>
    </location>
</feature>
<keyword evidence="1" id="KW-1133">Transmembrane helix</keyword>
<feature type="transmembrane region" description="Helical" evidence="1">
    <location>
        <begin position="201"/>
        <end position="221"/>
    </location>
</feature>
<reference evidence="2" key="1">
    <citation type="submission" date="2022-08" db="EMBL/GenBank/DDBJ databases">
        <title>Complete genome sequence of 14 non-tuberculosis mycobacteria type-strains.</title>
        <authorList>
            <person name="Igarashi Y."/>
            <person name="Osugi A."/>
            <person name="Mitarai S."/>
        </authorList>
    </citation>
    <scope>NUCLEOTIDE SEQUENCE</scope>
    <source>
        <strain evidence="2">DSM 45575</strain>
    </source>
</reference>
<keyword evidence="3" id="KW-1185">Reference proteome</keyword>
<feature type="transmembrane region" description="Helical" evidence="1">
    <location>
        <begin position="168"/>
        <end position="189"/>
    </location>
</feature>
<feature type="transmembrane region" description="Helical" evidence="1">
    <location>
        <begin position="78"/>
        <end position="111"/>
    </location>
</feature>
<evidence type="ECO:0000313" key="3">
    <source>
        <dbReference type="Proteomes" id="UP001055200"/>
    </source>
</evidence>